<dbReference type="SMART" id="SM00698">
    <property type="entry name" value="MORN"/>
    <property type="match status" value="6"/>
</dbReference>
<dbReference type="InterPro" id="IPR011992">
    <property type="entry name" value="EF-hand-dom_pair"/>
</dbReference>
<dbReference type="PANTHER" id="PTHR46511:SF1">
    <property type="entry name" value="MORN REPEAT-CONTAINING PROTEIN 3"/>
    <property type="match status" value="1"/>
</dbReference>
<reference evidence="7" key="1">
    <citation type="submission" date="2023-10" db="EMBL/GenBank/DDBJ databases">
        <authorList>
            <person name="Chen Y."/>
            <person name="Shah S."/>
            <person name="Dougan E. K."/>
            <person name="Thang M."/>
            <person name="Chan C."/>
        </authorList>
    </citation>
    <scope>NUCLEOTIDE SEQUENCE [LARGE SCALE GENOMIC DNA]</scope>
</reference>
<accession>A0ABN9T7W8</accession>
<evidence type="ECO:0000313" key="7">
    <source>
        <dbReference type="EMBL" id="CAK0841174.1"/>
    </source>
</evidence>
<dbReference type="InterPro" id="IPR052472">
    <property type="entry name" value="MORN3"/>
</dbReference>
<evidence type="ECO:0000313" key="8">
    <source>
        <dbReference type="Proteomes" id="UP001189429"/>
    </source>
</evidence>
<evidence type="ECO:0000256" key="5">
    <source>
        <dbReference type="ARBA" id="ARBA00045851"/>
    </source>
</evidence>
<comment type="subcellular location">
    <subcellularLocation>
        <location evidence="1">Cytoplasmic vesicle</location>
        <location evidence="1">Secretory vesicle</location>
        <location evidence="1">Acrosome</location>
    </subcellularLocation>
</comment>
<feature type="compositionally biased region" description="Basic and acidic residues" evidence="6">
    <location>
        <begin position="29"/>
        <end position="46"/>
    </location>
</feature>
<dbReference type="PANTHER" id="PTHR46511">
    <property type="entry name" value="MORN REPEAT-CONTAINING PROTEIN 3"/>
    <property type="match status" value="1"/>
</dbReference>
<keyword evidence="3" id="KW-0968">Cytoplasmic vesicle</keyword>
<evidence type="ECO:0000256" key="6">
    <source>
        <dbReference type="SAM" id="MobiDB-lite"/>
    </source>
</evidence>
<protein>
    <recommendedName>
        <fullName evidence="4">MORN repeat-containing protein 3</fullName>
    </recommendedName>
</protein>
<dbReference type="SUPFAM" id="SSF47473">
    <property type="entry name" value="EF-hand"/>
    <property type="match status" value="1"/>
</dbReference>
<feature type="non-terminal residue" evidence="7">
    <location>
        <position position="344"/>
    </location>
</feature>
<dbReference type="EMBL" id="CAUYUJ010014435">
    <property type="protein sequence ID" value="CAK0841174.1"/>
    <property type="molecule type" value="Genomic_DNA"/>
</dbReference>
<evidence type="ECO:0000256" key="4">
    <source>
        <dbReference type="ARBA" id="ARBA00039854"/>
    </source>
</evidence>
<evidence type="ECO:0000256" key="1">
    <source>
        <dbReference type="ARBA" id="ARBA00004218"/>
    </source>
</evidence>
<name>A0ABN9T7W8_9DINO</name>
<dbReference type="Pfam" id="PF02493">
    <property type="entry name" value="MORN"/>
    <property type="match status" value="6"/>
</dbReference>
<organism evidence="7 8">
    <name type="scientific">Prorocentrum cordatum</name>
    <dbReference type="NCBI Taxonomy" id="2364126"/>
    <lineage>
        <taxon>Eukaryota</taxon>
        <taxon>Sar</taxon>
        <taxon>Alveolata</taxon>
        <taxon>Dinophyceae</taxon>
        <taxon>Prorocentrales</taxon>
        <taxon>Prorocentraceae</taxon>
        <taxon>Prorocentrum</taxon>
    </lineage>
</organism>
<sequence length="344" mass="37668">MAAALVPSGSTGPTSELVDAAELGPAANRRMEPRPEPLWKRKDALARKAARGPLGRRNGRPEDGSKTAVRTKGASYHGEWANDEKTGYGVQVFPSGQKYEGQWSMGLRDGEGTLWVPTGRAGKLRKLYVGTWKDDRRHGKGTCFFKTGEFYQGSWEFGRMHGHGTMRYANGDLYIGEWHDGLRSGQGTLTKASGDTYEGCWLDDKREGTGSHFYAESGKVFVGEWANDLPKAGVFTQASPNPDQAVVVPVTTTLPQVKLDRPVEVVEAAQAAARAGRRGFRAQATPAERLFSQEEIDALQDAFQGVQRDGVIRPEDLQDLCQNLGTEVDAPRLERLLGDLGFVE</sequence>
<dbReference type="Proteomes" id="UP001189429">
    <property type="component" value="Unassembled WGS sequence"/>
</dbReference>
<evidence type="ECO:0000256" key="3">
    <source>
        <dbReference type="ARBA" id="ARBA00023329"/>
    </source>
</evidence>
<keyword evidence="2" id="KW-0677">Repeat</keyword>
<keyword evidence="8" id="KW-1185">Reference proteome</keyword>
<comment type="function">
    <text evidence="5">Assembles a suppression complex (suppresome) by tethering SIRT1 and MDM2 to regulate composite modifications of p53/TP53. Confers both deacetylation-mediated functional inactivation, by SIRT1, and ubiquitination-dependent degradation, by MDM2, of p53/TP53, promoting a proliferative and cell survival behaviors. May play a role in the regulation of spermatogenesis.</text>
</comment>
<dbReference type="Gene3D" id="2.20.110.10">
    <property type="entry name" value="Histone H3 K4-specific methyltransferase SET7/9 N-terminal domain"/>
    <property type="match status" value="3"/>
</dbReference>
<feature type="region of interest" description="Disordered" evidence="6">
    <location>
        <begin position="1"/>
        <end position="74"/>
    </location>
</feature>
<evidence type="ECO:0000256" key="2">
    <source>
        <dbReference type="ARBA" id="ARBA00022737"/>
    </source>
</evidence>
<comment type="caution">
    <text evidence="7">The sequence shown here is derived from an EMBL/GenBank/DDBJ whole genome shotgun (WGS) entry which is preliminary data.</text>
</comment>
<gene>
    <name evidence="7" type="ORF">PCOR1329_LOCUS36447</name>
</gene>
<dbReference type="InterPro" id="IPR003409">
    <property type="entry name" value="MORN"/>
</dbReference>
<proteinExistence type="predicted"/>
<dbReference type="SUPFAM" id="SSF82185">
    <property type="entry name" value="Histone H3 K4-specific methyltransferase SET7/9 N-terminal domain"/>
    <property type="match status" value="2"/>
</dbReference>